<sequence length="210" mass="23572">MKLISLKLCAKVGFVNCFCVVADLVFGRFSANWTMWERAVGDSLIHCIVAIGCWWAVTDDTAQNNVPGLLLCGFLSSLVDIDHFIEAKSFALQDAISVNRRGIFHCFIAIPLVAGMFWFLRGYFENLNVLCFSSVHVKLLNLNLPLLIIVAWFSHQLRDSTRRGLYLFPGFSTAPVPIFVYLALITLLCYIGNVLYISKVELENVDSLIV</sequence>
<keyword evidence="4 6" id="KW-1133">Transmembrane helix</keyword>
<name>H2Y0I2_CIOIN</name>
<feature type="transmembrane region" description="Helical" evidence="6">
    <location>
        <begin position="102"/>
        <end position="120"/>
    </location>
</feature>
<feature type="transmembrane region" description="Helical" evidence="6">
    <location>
        <begin position="127"/>
        <end position="154"/>
    </location>
</feature>
<reference evidence="7" key="2">
    <citation type="journal article" date="2008" name="Genome Biol.">
        <title>Improved genome assembly and evidence-based global gene model set for the chordate Ciona intestinalis: new insight into intron and operon populations.</title>
        <authorList>
            <person name="Satou Y."/>
            <person name="Mineta K."/>
            <person name="Ogasawara M."/>
            <person name="Sasakura Y."/>
            <person name="Shoguchi E."/>
            <person name="Ueno K."/>
            <person name="Yamada L."/>
            <person name="Matsumoto J."/>
            <person name="Wasserscheid J."/>
            <person name="Dewar K."/>
            <person name="Wiley G.B."/>
            <person name="Macmil S.L."/>
            <person name="Roe B.A."/>
            <person name="Zeller R.W."/>
            <person name="Hastings K.E."/>
            <person name="Lemaire P."/>
            <person name="Lindquist E."/>
            <person name="Endo T."/>
            <person name="Hotta K."/>
            <person name="Inaba K."/>
        </authorList>
    </citation>
    <scope>NUCLEOTIDE SEQUENCE [LARGE SCALE GENOMIC DNA]</scope>
    <source>
        <strain evidence="7">wild type</strain>
    </source>
</reference>
<accession>H2Y0I2</accession>
<dbReference type="GeneTree" id="ENSGT00390000003050"/>
<dbReference type="InParanoid" id="H2Y0I2"/>
<protein>
    <recommendedName>
        <fullName evidence="2">Transmembrane protein 267</fullName>
    </recommendedName>
</protein>
<dbReference type="PANTHER" id="PTHR13628">
    <property type="entry name" value="TRANSMEMBRANE PROTEIN 267"/>
    <property type="match status" value="1"/>
</dbReference>
<dbReference type="GO" id="GO:0016020">
    <property type="term" value="C:membrane"/>
    <property type="evidence" value="ECO:0007669"/>
    <property type="project" value="UniProtKB-SubCell"/>
</dbReference>
<reference evidence="7" key="4">
    <citation type="submission" date="2025-09" db="UniProtKB">
        <authorList>
            <consortium name="Ensembl"/>
        </authorList>
    </citation>
    <scope>IDENTIFICATION</scope>
</reference>
<keyword evidence="5 6" id="KW-0472">Membrane</keyword>
<evidence type="ECO:0000313" key="7">
    <source>
        <dbReference type="Ensembl" id="ENSCINP00000035416.1"/>
    </source>
</evidence>
<evidence type="ECO:0000256" key="5">
    <source>
        <dbReference type="ARBA" id="ARBA00023136"/>
    </source>
</evidence>
<feature type="transmembrane region" description="Helical" evidence="6">
    <location>
        <begin position="174"/>
        <end position="197"/>
    </location>
</feature>
<feature type="transmembrane region" description="Helical" evidence="6">
    <location>
        <begin position="12"/>
        <end position="31"/>
    </location>
</feature>
<accession>A0A1W2WM13</accession>
<dbReference type="PANTHER" id="PTHR13628:SF1">
    <property type="entry name" value="TRANSMEMBRANE PROTEIN 267"/>
    <property type="match status" value="1"/>
</dbReference>
<dbReference type="InterPro" id="IPR026572">
    <property type="entry name" value="TMEM267"/>
</dbReference>
<dbReference type="Pfam" id="PF04307">
    <property type="entry name" value="YdjM"/>
    <property type="match status" value="1"/>
</dbReference>
<dbReference type="InterPro" id="IPR007404">
    <property type="entry name" value="YdjM-like"/>
</dbReference>
<evidence type="ECO:0000256" key="3">
    <source>
        <dbReference type="ARBA" id="ARBA00022692"/>
    </source>
</evidence>
<dbReference type="EMBL" id="EAAA01000782">
    <property type="status" value="NOT_ANNOTATED_CDS"/>
    <property type="molecule type" value="Genomic_DNA"/>
</dbReference>
<reference evidence="8" key="1">
    <citation type="journal article" date="2002" name="Science">
        <title>The draft genome of Ciona intestinalis: insights into chordate and vertebrate origins.</title>
        <authorList>
            <person name="Dehal P."/>
            <person name="Satou Y."/>
            <person name="Campbell R.K."/>
            <person name="Chapman J."/>
            <person name="Degnan B."/>
            <person name="De Tomaso A."/>
            <person name="Davidson B."/>
            <person name="Di Gregorio A."/>
            <person name="Gelpke M."/>
            <person name="Goodstein D.M."/>
            <person name="Harafuji N."/>
            <person name="Hastings K.E."/>
            <person name="Ho I."/>
            <person name="Hotta K."/>
            <person name="Huang W."/>
            <person name="Kawashima T."/>
            <person name="Lemaire P."/>
            <person name="Martinez D."/>
            <person name="Meinertzhagen I.A."/>
            <person name="Necula S."/>
            <person name="Nonaka M."/>
            <person name="Putnam N."/>
            <person name="Rash S."/>
            <person name="Saiga H."/>
            <person name="Satake M."/>
            <person name="Terry A."/>
            <person name="Yamada L."/>
            <person name="Wang H.G."/>
            <person name="Awazu S."/>
            <person name="Azumi K."/>
            <person name="Boore J."/>
            <person name="Branno M."/>
            <person name="Chin-Bow S."/>
            <person name="DeSantis R."/>
            <person name="Doyle S."/>
            <person name="Francino P."/>
            <person name="Keys D.N."/>
            <person name="Haga S."/>
            <person name="Hayashi H."/>
            <person name="Hino K."/>
            <person name="Imai K.S."/>
            <person name="Inaba K."/>
            <person name="Kano S."/>
            <person name="Kobayashi K."/>
            <person name="Kobayashi M."/>
            <person name="Lee B.I."/>
            <person name="Makabe K.W."/>
            <person name="Manohar C."/>
            <person name="Matassi G."/>
            <person name="Medina M."/>
            <person name="Mochizuki Y."/>
            <person name="Mount S."/>
            <person name="Morishita T."/>
            <person name="Miura S."/>
            <person name="Nakayama A."/>
            <person name="Nishizaka S."/>
            <person name="Nomoto H."/>
            <person name="Ohta F."/>
            <person name="Oishi K."/>
            <person name="Rigoutsos I."/>
            <person name="Sano M."/>
            <person name="Sasaki A."/>
            <person name="Sasakura Y."/>
            <person name="Shoguchi E."/>
            <person name="Shin-i T."/>
            <person name="Spagnuolo A."/>
            <person name="Stainier D."/>
            <person name="Suzuki M.M."/>
            <person name="Tassy O."/>
            <person name="Takatori N."/>
            <person name="Tokuoka M."/>
            <person name="Yagi K."/>
            <person name="Yoshizaki F."/>
            <person name="Wada S."/>
            <person name="Zhang C."/>
            <person name="Hyatt P.D."/>
            <person name="Larimer F."/>
            <person name="Detter C."/>
            <person name="Doggett N."/>
            <person name="Glavina T."/>
            <person name="Hawkins T."/>
            <person name="Richardson P."/>
            <person name="Lucas S."/>
            <person name="Kohara Y."/>
            <person name="Levine M."/>
            <person name="Satoh N."/>
            <person name="Rokhsar D.S."/>
        </authorList>
    </citation>
    <scope>NUCLEOTIDE SEQUENCE [LARGE SCALE GENOMIC DNA]</scope>
</reference>
<dbReference type="Ensembl" id="ENSCINT00000036831.1">
    <property type="protein sequence ID" value="ENSCINP00000035416.1"/>
    <property type="gene ID" value="ENSCING00000018213.1"/>
</dbReference>
<evidence type="ECO:0000256" key="1">
    <source>
        <dbReference type="ARBA" id="ARBA00004141"/>
    </source>
</evidence>
<evidence type="ECO:0000313" key="8">
    <source>
        <dbReference type="Proteomes" id="UP000008144"/>
    </source>
</evidence>
<keyword evidence="3 6" id="KW-0812">Transmembrane</keyword>
<reference evidence="7" key="3">
    <citation type="submission" date="2025-08" db="UniProtKB">
        <authorList>
            <consortium name="Ensembl"/>
        </authorList>
    </citation>
    <scope>IDENTIFICATION</scope>
</reference>
<evidence type="ECO:0000256" key="2">
    <source>
        <dbReference type="ARBA" id="ARBA00013977"/>
    </source>
</evidence>
<comment type="subcellular location">
    <subcellularLocation>
        <location evidence="1">Membrane</location>
        <topology evidence="1">Multi-pass membrane protein</topology>
    </subcellularLocation>
</comment>
<dbReference type="HOGENOM" id="CLU_074966_1_0_1"/>
<evidence type="ECO:0000256" key="4">
    <source>
        <dbReference type="ARBA" id="ARBA00022989"/>
    </source>
</evidence>
<proteinExistence type="predicted"/>
<keyword evidence="8" id="KW-1185">Reference proteome</keyword>
<organism evidence="7 8">
    <name type="scientific">Ciona intestinalis</name>
    <name type="common">Transparent sea squirt</name>
    <name type="synonym">Ascidia intestinalis</name>
    <dbReference type="NCBI Taxonomy" id="7719"/>
    <lineage>
        <taxon>Eukaryota</taxon>
        <taxon>Metazoa</taxon>
        <taxon>Chordata</taxon>
        <taxon>Tunicata</taxon>
        <taxon>Ascidiacea</taxon>
        <taxon>Phlebobranchia</taxon>
        <taxon>Cionidae</taxon>
        <taxon>Ciona</taxon>
    </lineage>
</organism>
<dbReference type="AlphaFoldDB" id="H2Y0I2"/>
<dbReference type="Proteomes" id="UP000008144">
    <property type="component" value="Chromosome 11"/>
</dbReference>
<evidence type="ECO:0000256" key="6">
    <source>
        <dbReference type="SAM" id="Phobius"/>
    </source>
</evidence>